<dbReference type="AlphaFoldDB" id="A0A0H3J102"/>
<sequence>MSIDKAIKKQRASYRRSMIAMSFILVFLPLVWYLSEQINIFFFVYLSLIEIFILTAMIFKTKIQVLTYEIDRYKIKISIGFPKKDIKLLCEKVDIIHAEGSEKDMRVVLITKATTRSRFIRKVDANFLKRYPYAGYHYGRFKKNNPESNYFYTVISTGGYKKYKLLNELYKSCTSAFFTEEAILQIKEYRNRQ</sequence>
<keyword evidence="1" id="KW-0472">Membrane</keyword>
<reference evidence="3" key="2">
    <citation type="submission" date="2015-10" db="EMBL/GenBank/DDBJ databases">
        <title>Improved Draft Genome Sequence of Clostridium pasteurianum Strain ATCC 6013 (DSM 525) Using a Hybrid Next-Generation Sequencing Approach.</title>
        <authorList>
            <person name="Pyne M.E."/>
            <person name="Utturkar S.M."/>
            <person name="Brown S.D."/>
            <person name="Moo-Young M."/>
            <person name="Chung D.A."/>
            <person name="Chou P.C."/>
        </authorList>
    </citation>
    <scope>NUCLEOTIDE SEQUENCE</scope>
    <source>
        <strain evidence="3">ATCC 6013</strain>
    </source>
</reference>
<dbReference type="KEGG" id="cpae:CPAST_c02670"/>
<dbReference type="PATRIC" id="fig|1262449.3.peg.157"/>
<dbReference type="EMBL" id="CP009268">
    <property type="protein sequence ID" value="AJA50355.1"/>
    <property type="molecule type" value="Genomic_DNA"/>
</dbReference>
<reference evidence="2 5" key="1">
    <citation type="journal article" date="2015" name="Genome Announc.">
        <title>Complete Genome Sequence of the Nitrogen-Fixing and Solvent-Producing Clostridium pasteurianum DSM 525.</title>
        <authorList>
            <person name="Poehlein A."/>
            <person name="Grosse-Honebrink A."/>
            <person name="Zhang Y."/>
            <person name="Minton N.P."/>
            <person name="Daniel R."/>
        </authorList>
    </citation>
    <scope>NUCLEOTIDE SEQUENCE [LARGE SCALE GENOMIC DNA]</scope>
    <source>
        <strain evidence="2">DSM 525</strain>
        <strain evidence="5">DSM 525 / ATCC 6013</strain>
    </source>
</reference>
<evidence type="ECO:0000313" key="2">
    <source>
        <dbReference type="EMBL" id="AJA50355.1"/>
    </source>
</evidence>
<evidence type="ECO:0000313" key="5">
    <source>
        <dbReference type="Proteomes" id="UP000030905"/>
    </source>
</evidence>
<keyword evidence="1" id="KW-0812">Transmembrane</keyword>
<protein>
    <recommendedName>
        <fullName evidence="6">Transmembrane protein</fullName>
    </recommendedName>
</protein>
<gene>
    <name evidence="2" type="ORF">CLPA_c02670</name>
    <name evidence="3" type="ORF">CP6013_02881</name>
</gene>
<feature type="transmembrane region" description="Helical" evidence="1">
    <location>
        <begin position="40"/>
        <end position="59"/>
    </location>
</feature>
<evidence type="ECO:0000256" key="1">
    <source>
        <dbReference type="SAM" id="Phobius"/>
    </source>
</evidence>
<evidence type="ECO:0008006" key="6">
    <source>
        <dbReference type="Google" id="ProtNLM"/>
    </source>
</evidence>
<name>A0A0H3J102_CLOPA</name>
<accession>A0A0H3J102</accession>
<dbReference type="Proteomes" id="UP000030905">
    <property type="component" value="Chromosome"/>
</dbReference>
<keyword evidence="5" id="KW-1185">Reference proteome</keyword>
<dbReference type="EMBL" id="JPGY02000001">
    <property type="protein sequence ID" value="KRU13633.1"/>
    <property type="molecule type" value="Genomic_DNA"/>
</dbReference>
<dbReference type="Proteomes" id="UP000028042">
    <property type="component" value="Unassembled WGS sequence"/>
</dbReference>
<feature type="transmembrane region" description="Helical" evidence="1">
    <location>
        <begin position="12"/>
        <end position="34"/>
    </location>
</feature>
<evidence type="ECO:0000313" key="3">
    <source>
        <dbReference type="EMBL" id="KRU13633.1"/>
    </source>
</evidence>
<dbReference type="KEGG" id="cpat:CLPA_c02670"/>
<dbReference type="eggNOG" id="ENOG5033KNB">
    <property type="taxonomic scope" value="Bacteria"/>
</dbReference>
<organism evidence="2 5">
    <name type="scientific">Clostridium pasteurianum DSM 525 = ATCC 6013</name>
    <dbReference type="NCBI Taxonomy" id="1262449"/>
    <lineage>
        <taxon>Bacteria</taxon>
        <taxon>Bacillati</taxon>
        <taxon>Bacillota</taxon>
        <taxon>Clostridia</taxon>
        <taxon>Eubacteriales</taxon>
        <taxon>Clostridiaceae</taxon>
        <taxon>Clostridium</taxon>
    </lineage>
</organism>
<reference evidence="3 4" key="3">
    <citation type="journal article" name="Genome Announc.">
        <title>Improved Draft Genome Sequence of Clostridium pasteurianum Strain ATCC 6013 (DSM 525) Using a Hybrid Next-Generation Sequencing Approach.</title>
        <authorList>
            <person name="Pyne M.E."/>
            <person name="Utturkar S."/>
            <person name="Brown S.D."/>
            <person name="Moo-Young M."/>
            <person name="Chung D.A."/>
            <person name="Chou C.P."/>
        </authorList>
    </citation>
    <scope>NUCLEOTIDE SEQUENCE [LARGE SCALE GENOMIC DNA]</scope>
    <source>
        <strain evidence="3 4">ATCC 6013</strain>
    </source>
</reference>
<keyword evidence="1" id="KW-1133">Transmembrane helix</keyword>
<dbReference type="GeneID" id="93072511"/>
<evidence type="ECO:0000313" key="4">
    <source>
        <dbReference type="Proteomes" id="UP000028042"/>
    </source>
</evidence>
<dbReference type="RefSeq" id="WP_003440741.1">
    <property type="nucleotide sequence ID" value="NZ_ANZB01000001.1"/>
</dbReference>
<proteinExistence type="predicted"/>